<name>A0A7L5DQL3_9BACT</name>
<dbReference type="AlphaFoldDB" id="A0A7L5DQL3"/>
<dbReference type="EMBL" id="CP051677">
    <property type="protein sequence ID" value="QJD78808.1"/>
    <property type="molecule type" value="Genomic_DNA"/>
</dbReference>
<sequence>MSKLYMLFFLAVFAALPTMGQQVSDYYRLPDHNQVQYNRLVTRYGGAYIKDRWYVSLTGFVRADKALLDNSIGGMVGARRVVRPGWGALLGWAYKEKWAVEAGYVQSPAHTSLSVDRGRVVPSLFQYANDQHSFVLRGKRLLFSTSGPWRRSGFWLTAGVWLVPGKGGNRGELSLAEYAYRSREKVDTLRLSGETQLSNTPSAIAELGAEYSVRLSNRFDLGISARKLWGLGSSIDTDLSYSTTSKPTQYAQLRGLGSGMTYGMTLRYSIALKQPLSNVLKNTGSRLGK</sequence>
<feature type="signal peptide" evidence="1">
    <location>
        <begin position="1"/>
        <end position="20"/>
    </location>
</feature>
<reference evidence="2 3" key="1">
    <citation type="submission" date="2020-04" db="EMBL/GenBank/DDBJ databases">
        <title>Genome sequencing of novel species.</title>
        <authorList>
            <person name="Heo J."/>
            <person name="Kim S.-J."/>
            <person name="Kim J.-S."/>
            <person name="Hong S.-B."/>
            <person name="Kwon S.-W."/>
        </authorList>
    </citation>
    <scope>NUCLEOTIDE SEQUENCE [LARGE SCALE GENOMIC DNA]</scope>
    <source>
        <strain evidence="2 3">CJU-R4</strain>
    </source>
</reference>
<gene>
    <name evidence="2" type="ORF">HH216_10485</name>
</gene>
<accession>A0A7L5DQL3</accession>
<evidence type="ECO:0000313" key="2">
    <source>
        <dbReference type="EMBL" id="QJD78808.1"/>
    </source>
</evidence>
<organism evidence="2 3">
    <name type="scientific">Spirosoma rhododendri</name>
    <dbReference type="NCBI Taxonomy" id="2728024"/>
    <lineage>
        <taxon>Bacteria</taxon>
        <taxon>Pseudomonadati</taxon>
        <taxon>Bacteroidota</taxon>
        <taxon>Cytophagia</taxon>
        <taxon>Cytophagales</taxon>
        <taxon>Cytophagaceae</taxon>
        <taxon>Spirosoma</taxon>
    </lineage>
</organism>
<protein>
    <submittedName>
        <fullName evidence="2">Uncharacterized protein</fullName>
    </submittedName>
</protein>
<keyword evidence="1" id="KW-0732">Signal</keyword>
<keyword evidence="3" id="KW-1185">Reference proteome</keyword>
<proteinExistence type="predicted"/>
<dbReference type="KEGG" id="srho:HH216_10485"/>
<feature type="chain" id="PRO_5029616916" evidence="1">
    <location>
        <begin position="21"/>
        <end position="289"/>
    </location>
</feature>
<evidence type="ECO:0000256" key="1">
    <source>
        <dbReference type="SAM" id="SignalP"/>
    </source>
</evidence>
<dbReference type="Proteomes" id="UP000501128">
    <property type="component" value="Chromosome"/>
</dbReference>
<evidence type="ECO:0000313" key="3">
    <source>
        <dbReference type="Proteomes" id="UP000501128"/>
    </source>
</evidence>